<comment type="caution">
    <text evidence="1">Lacks conserved residue(s) required for the propagation of feature annotation.</text>
</comment>
<evidence type="ECO:0000313" key="5">
    <source>
        <dbReference type="EMBL" id="CAH0016827.1"/>
    </source>
</evidence>
<feature type="disulfide bond" evidence="1">
    <location>
        <begin position="606"/>
        <end position="615"/>
    </location>
</feature>
<evidence type="ECO:0000256" key="3">
    <source>
        <dbReference type="SAM" id="Phobius"/>
    </source>
</evidence>
<keyword evidence="3" id="KW-1133">Transmembrane helix</keyword>
<evidence type="ECO:0000256" key="2">
    <source>
        <dbReference type="SAM" id="MobiDB-lite"/>
    </source>
</evidence>
<dbReference type="AlphaFoldDB" id="A0A9N9V674"/>
<accession>A0A9N9V674</accession>
<feature type="compositionally biased region" description="Low complexity" evidence="2">
    <location>
        <begin position="207"/>
        <end position="216"/>
    </location>
</feature>
<dbReference type="OrthoDB" id="283575at2759"/>
<reference evidence="5" key="1">
    <citation type="submission" date="2021-10" db="EMBL/GenBank/DDBJ databases">
        <authorList>
            <person name="Piombo E."/>
        </authorList>
    </citation>
    <scope>NUCLEOTIDE SEQUENCE</scope>
</reference>
<feature type="compositionally biased region" description="Polar residues" evidence="2">
    <location>
        <begin position="695"/>
        <end position="706"/>
    </location>
</feature>
<feature type="compositionally biased region" description="Basic and acidic residues" evidence="2">
    <location>
        <begin position="145"/>
        <end position="155"/>
    </location>
</feature>
<protein>
    <recommendedName>
        <fullName evidence="4">EGF-like domain-containing protein</fullName>
    </recommendedName>
</protein>
<comment type="caution">
    <text evidence="5">The sequence shown here is derived from an EMBL/GenBank/DDBJ whole genome shotgun (WGS) entry which is preliminary data.</text>
</comment>
<dbReference type="Gene3D" id="2.10.25.10">
    <property type="entry name" value="Laminin"/>
    <property type="match status" value="1"/>
</dbReference>
<feature type="compositionally biased region" description="Polar residues" evidence="2">
    <location>
        <begin position="156"/>
        <end position="166"/>
    </location>
</feature>
<feature type="region of interest" description="Disordered" evidence="2">
    <location>
        <begin position="449"/>
        <end position="528"/>
    </location>
</feature>
<dbReference type="EMBL" id="CABFNQ020000485">
    <property type="protein sequence ID" value="CAH0016827.1"/>
    <property type="molecule type" value="Genomic_DNA"/>
</dbReference>
<evidence type="ECO:0000259" key="4">
    <source>
        <dbReference type="PROSITE" id="PS50026"/>
    </source>
</evidence>
<feature type="compositionally biased region" description="Polar residues" evidence="2">
    <location>
        <begin position="76"/>
        <end position="99"/>
    </location>
</feature>
<gene>
    <name evidence="5" type="ORF">CRHIZ90672A_00014135</name>
</gene>
<feature type="compositionally biased region" description="Basic and acidic residues" evidence="2">
    <location>
        <begin position="269"/>
        <end position="285"/>
    </location>
</feature>
<name>A0A9N9V674_9HYPO</name>
<feature type="compositionally biased region" description="Basic and acidic residues" evidence="2">
    <location>
        <begin position="512"/>
        <end position="527"/>
    </location>
</feature>
<feature type="compositionally biased region" description="Pro residues" evidence="2">
    <location>
        <begin position="52"/>
        <end position="65"/>
    </location>
</feature>
<dbReference type="PROSITE" id="PS01186">
    <property type="entry name" value="EGF_2"/>
    <property type="match status" value="1"/>
</dbReference>
<feature type="region of interest" description="Disordered" evidence="2">
    <location>
        <begin position="695"/>
        <end position="719"/>
    </location>
</feature>
<feature type="region of interest" description="Disordered" evidence="2">
    <location>
        <begin position="1"/>
        <end position="344"/>
    </location>
</feature>
<keyword evidence="1" id="KW-1015">Disulfide bond</keyword>
<dbReference type="Proteomes" id="UP000696573">
    <property type="component" value="Unassembled WGS sequence"/>
</dbReference>
<keyword evidence="6" id="KW-1185">Reference proteome</keyword>
<dbReference type="PANTHER" id="PTHR17178">
    <property type="entry name" value="SECRETORY GRANULE PROTEOGLYCAN CORE PROTEIN"/>
    <property type="match status" value="1"/>
</dbReference>
<keyword evidence="1" id="KW-0245">EGF-like domain</keyword>
<evidence type="ECO:0000313" key="6">
    <source>
        <dbReference type="Proteomes" id="UP000696573"/>
    </source>
</evidence>
<dbReference type="CDD" id="cd00054">
    <property type="entry name" value="EGF_CA"/>
    <property type="match status" value="1"/>
</dbReference>
<feature type="domain" description="EGF-like" evidence="4">
    <location>
        <begin position="579"/>
        <end position="616"/>
    </location>
</feature>
<proteinExistence type="predicted"/>
<dbReference type="PROSITE" id="PS00022">
    <property type="entry name" value="EGF_1"/>
    <property type="match status" value="1"/>
</dbReference>
<dbReference type="PROSITE" id="PS50026">
    <property type="entry name" value="EGF_3"/>
    <property type="match status" value="1"/>
</dbReference>
<organism evidence="5 6">
    <name type="scientific">Clonostachys rhizophaga</name>
    <dbReference type="NCBI Taxonomy" id="160324"/>
    <lineage>
        <taxon>Eukaryota</taxon>
        <taxon>Fungi</taxon>
        <taxon>Dikarya</taxon>
        <taxon>Ascomycota</taxon>
        <taxon>Pezizomycotina</taxon>
        <taxon>Sordariomycetes</taxon>
        <taxon>Hypocreomycetidae</taxon>
        <taxon>Hypocreales</taxon>
        <taxon>Bionectriaceae</taxon>
        <taxon>Clonostachys</taxon>
    </lineage>
</organism>
<keyword evidence="3" id="KW-0472">Membrane</keyword>
<sequence>MDRSSGSVKRARERIQASGRVPGPRRAHHNIAGEDDSAGNLNPAPRHHLLPSNPPPPPPPDPQSPRSPQQRGAGGSESTTRGAVPRPSQSPQWPLSPNSPLAAEISPTAHRIQNPASGRQKPRRSPPSSETPDDQEQIPVFLKLQDGEEGQKGSADDSQPPSSANPSGRHKSPSAGSIPQFPEPSTSSTVPPVPPKRSLNLGPPPSSRRGASSYYSHNSFVSPIPEENPRSAGSYASSAAIPRHDSWGSISPLSSPIEGDGNGFYEASVKSRDSGLDELSDESKLVRSASIGKKGKASLVDNKRTPSVRSASVGSILIARPSPTPVQMPFGEGTGYVDTSTSSSDNTLHLKKVLASNPEVHKAAGKAGPPESRPDVPTGHMPSPRMAIPGQPAASGRLPGMRRPPRLDIDAVRDMEARGSLTSLPDLIQRATRLAAMIDKGKRPASRFDLHDYSVSDGPSGSGNGRVQSGLSDMLAAFPPPAQPTPTGGQSRGSWFRHTAWPKVETQGQTHDANDQTGKGEHSEKVPPRTAARRCCGMPPWLFVLVVVLLIAVVAVAIIIPLEFFVFKNLGNHQTPESSLDKCRSELPCQNGGTNVFNDNVCSCLCTNGYTGHNCSTVGSEGCTTTNLVSSSSSSTIENVTLGIAIPRLILDSNKNFSIPLSGTSILAKINSGDLSCRTQNALVTFQGRSTRTGDDSVSITNISADTNSNERREESETATATVTTTARAGNSLVVTASIPIPTKTASIQPTLKSDLFNLTEETLDFARVAVLYVLQEQNATTAVNAQSYLQRFFTRASSTEISVSYATQSEARKVDIGANSTINLVDFRLNLGKGSVGN</sequence>
<evidence type="ECO:0000256" key="1">
    <source>
        <dbReference type="PROSITE-ProRule" id="PRU00076"/>
    </source>
</evidence>
<keyword evidence="3" id="KW-0812">Transmembrane</keyword>
<dbReference type="PANTHER" id="PTHR17178:SF0">
    <property type="entry name" value="SERGLYCIN"/>
    <property type="match status" value="1"/>
</dbReference>
<feature type="transmembrane region" description="Helical" evidence="3">
    <location>
        <begin position="541"/>
        <end position="567"/>
    </location>
</feature>
<dbReference type="InterPro" id="IPR000742">
    <property type="entry name" value="EGF"/>
</dbReference>